<dbReference type="AlphaFoldDB" id="A0A9N9J658"/>
<proteinExistence type="predicted"/>
<dbReference type="EMBL" id="CAJVPY010018150">
    <property type="protein sequence ID" value="CAG8765586.1"/>
    <property type="molecule type" value="Genomic_DNA"/>
</dbReference>
<organism evidence="1 2">
    <name type="scientific">Dentiscutata erythropus</name>
    <dbReference type="NCBI Taxonomy" id="1348616"/>
    <lineage>
        <taxon>Eukaryota</taxon>
        <taxon>Fungi</taxon>
        <taxon>Fungi incertae sedis</taxon>
        <taxon>Mucoromycota</taxon>
        <taxon>Glomeromycotina</taxon>
        <taxon>Glomeromycetes</taxon>
        <taxon>Diversisporales</taxon>
        <taxon>Gigasporaceae</taxon>
        <taxon>Dentiscutata</taxon>
    </lineage>
</organism>
<gene>
    <name evidence="1" type="ORF">DERYTH_LOCUS18207</name>
</gene>
<dbReference type="Proteomes" id="UP000789405">
    <property type="component" value="Unassembled WGS sequence"/>
</dbReference>
<accession>A0A9N9J658</accession>
<keyword evidence="2" id="KW-1185">Reference proteome</keyword>
<dbReference type="OrthoDB" id="10363892at2759"/>
<evidence type="ECO:0000313" key="2">
    <source>
        <dbReference type="Proteomes" id="UP000789405"/>
    </source>
</evidence>
<reference evidence="1" key="1">
    <citation type="submission" date="2021-06" db="EMBL/GenBank/DDBJ databases">
        <authorList>
            <person name="Kallberg Y."/>
            <person name="Tangrot J."/>
            <person name="Rosling A."/>
        </authorList>
    </citation>
    <scope>NUCLEOTIDE SEQUENCE</scope>
    <source>
        <strain evidence="1">MA453B</strain>
    </source>
</reference>
<comment type="caution">
    <text evidence="1">The sequence shown here is derived from an EMBL/GenBank/DDBJ whole genome shotgun (WGS) entry which is preliminary data.</text>
</comment>
<name>A0A9N9J658_9GLOM</name>
<feature type="non-terminal residue" evidence="1">
    <location>
        <position position="41"/>
    </location>
</feature>
<evidence type="ECO:0000313" key="1">
    <source>
        <dbReference type="EMBL" id="CAG8765586.1"/>
    </source>
</evidence>
<protein>
    <submittedName>
        <fullName evidence="1">21799_t:CDS:1</fullName>
    </submittedName>
</protein>
<sequence length="41" mass="4571">MLLTPDFSLQVQSSTAFSADGDSEMVDPEIYQQYESKVAEL</sequence>